<organism evidence="2 3">
    <name type="scientific">Zhihengliuella halotolerans</name>
    <dbReference type="NCBI Taxonomy" id="370736"/>
    <lineage>
        <taxon>Bacteria</taxon>
        <taxon>Bacillati</taxon>
        <taxon>Actinomycetota</taxon>
        <taxon>Actinomycetes</taxon>
        <taxon>Micrococcales</taxon>
        <taxon>Micrococcaceae</taxon>
        <taxon>Zhihengliuella</taxon>
    </lineage>
</organism>
<dbReference type="RefSeq" id="WP_130451656.1">
    <property type="nucleotide sequence ID" value="NZ_SHLA01000001.1"/>
</dbReference>
<accession>A0A4Q8AHG4</accession>
<sequence length="135" mass="14620">MFCRLDDGRAVLVTERGFSESAIRVARPGPPAGPAGREEHDAAAKSSTTGPTLRALTSPAQIEEDVRACLQPDERPAGEPNADSIALDDELAYDDFAWEARRRGLDVTADALRGMDFTVELSPRLREWAGENPGK</sequence>
<evidence type="ECO:0000313" key="2">
    <source>
        <dbReference type="EMBL" id="RZU63225.1"/>
    </source>
</evidence>
<proteinExistence type="predicted"/>
<dbReference type="Proteomes" id="UP000292685">
    <property type="component" value="Unassembled WGS sequence"/>
</dbReference>
<dbReference type="EMBL" id="SHLA01000001">
    <property type="protein sequence ID" value="RZU63225.1"/>
    <property type="molecule type" value="Genomic_DNA"/>
</dbReference>
<protein>
    <submittedName>
        <fullName evidence="2">Uncharacterized protein</fullName>
    </submittedName>
</protein>
<gene>
    <name evidence="2" type="ORF">EV380_2837</name>
</gene>
<feature type="region of interest" description="Disordered" evidence="1">
    <location>
        <begin position="24"/>
        <end position="60"/>
    </location>
</feature>
<dbReference type="AlphaFoldDB" id="A0A4Q8AHG4"/>
<reference evidence="2 3" key="1">
    <citation type="submission" date="2019-02" db="EMBL/GenBank/DDBJ databases">
        <title>Sequencing the genomes of 1000 actinobacteria strains.</title>
        <authorList>
            <person name="Klenk H.-P."/>
        </authorList>
    </citation>
    <scope>NUCLEOTIDE SEQUENCE [LARGE SCALE GENOMIC DNA]</scope>
    <source>
        <strain evidence="2 3">DSM 17364</strain>
    </source>
</reference>
<dbReference type="OrthoDB" id="3693162at2"/>
<comment type="caution">
    <text evidence="2">The sequence shown here is derived from an EMBL/GenBank/DDBJ whole genome shotgun (WGS) entry which is preliminary data.</text>
</comment>
<evidence type="ECO:0000313" key="3">
    <source>
        <dbReference type="Proteomes" id="UP000292685"/>
    </source>
</evidence>
<name>A0A4Q8AHG4_9MICC</name>
<evidence type="ECO:0000256" key="1">
    <source>
        <dbReference type="SAM" id="MobiDB-lite"/>
    </source>
</evidence>
<keyword evidence="3" id="KW-1185">Reference proteome</keyword>